<evidence type="ECO:0000256" key="3">
    <source>
        <dbReference type="ARBA" id="ARBA00022452"/>
    </source>
</evidence>
<evidence type="ECO:0000256" key="7">
    <source>
        <dbReference type="ARBA" id="ARBA00023065"/>
    </source>
</evidence>
<name>A0ABY8FRN0_9SPHN</name>
<evidence type="ECO:0000256" key="4">
    <source>
        <dbReference type="ARBA" id="ARBA00022496"/>
    </source>
</evidence>
<dbReference type="InterPro" id="IPR039426">
    <property type="entry name" value="TonB-dep_rcpt-like"/>
</dbReference>
<feature type="signal peptide" evidence="13">
    <location>
        <begin position="1"/>
        <end position="24"/>
    </location>
</feature>
<keyword evidence="5 11" id="KW-0812">Transmembrane</keyword>
<keyword evidence="8 12" id="KW-0798">TonB box</keyword>
<evidence type="ECO:0000256" key="1">
    <source>
        <dbReference type="ARBA" id="ARBA00004571"/>
    </source>
</evidence>
<keyword evidence="10 11" id="KW-0998">Cell outer membrane</keyword>
<evidence type="ECO:0000256" key="2">
    <source>
        <dbReference type="ARBA" id="ARBA00022448"/>
    </source>
</evidence>
<keyword evidence="13" id="KW-0732">Signal</keyword>
<accession>A0ABY8FRN0</accession>
<evidence type="ECO:0000313" key="17">
    <source>
        <dbReference type="Proteomes" id="UP001215827"/>
    </source>
</evidence>
<dbReference type="Pfam" id="PF00593">
    <property type="entry name" value="TonB_dep_Rec_b-barrel"/>
    <property type="match status" value="1"/>
</dbReference>
<dbReference type="Proteomes" id="UP001215827">
    <property type="component" value="Chromosome"/>
</dbReference>
<feature type="domain" description="TonB-dependent receptor-like beta-barrel" evidence="14">
    <location>
        <begin position="294"/>
        <end position="650"/>
    </location>
</feature>
<dbReference type="Pfam" id="PF07715">
    <property type="entry name" value="Plug"/>
    <property type="match status" value="1"/>
</dbReference>
<evidence type="ECO:0000256" key="8">
    <source>
        <dbReference type="ARBA" id="ARBA00023077"/>
    </source>
</evidence>
<dbReference type="InterPro" id="IPR012910">
    <property type="entry name" value="Plug_dom"/>
</dbReference>
<keyword evidence="2 11" id="KW-0813">Transport</keyword>
<dbReference type="InterPro" id="IPR000531">
    <property type="entry name" value="Beta-barrel_TonB"/>
</dbReference>
<dbReference type="RefSeq" id="WP_278016347.1">
    <property type="nucleotide sequence ID" value="NZ_CP121106.1"/>
</dbReference>
<evidence type="ECO:0000256" key="11">
    <source>
        <dbReference type="PROSITE-ProRule" id="PRU01360"/>
    </source>
</evidence>
<dbReference type="InterPro" id="IPR036942">
    <property type="entry name" value="Beta-barrel_TonB_sf"/>
</dbReference>
<dbReference type="Gene3D" id="2.40.170.20">
    <property type="entry name" value="TonB-dependent receptor, beta-barrel domain"/>
    <property type="match status" value="1"/>
</dbReference>
<keyword evidence="16" id="KW-0675">Receptor</keyword>
<evidence type="ECO:0000256" key="5">
    <source>
        <dbReference type="ARBA" id="ARBA00022692"/>
    </source>
</evidence>
<evidence type="ECO:0000256" key="6">
    <source>
        <dbReference type="ARBA" id="ARBA00023004"/>
    </source>
</evidence>
<organism evidence="16 17">
    <name type="scientific">Altererythrobacter arenosus</name>
    <dbReference type="NCBI Taxonomy" id="3032592"/>
    <lineage>
        <taxon>Bacteria</taxon>
        <taxon>Pseudomonadati</taxon>
        <taxon>Pseudomonadota</taxon>
        <taxon>Alphaproteobacteria</taxon>
        <taxon>Sphingomonadales</taxon>
        <taxon>Erythrobacteraceae</taxon>
        <taxon>Altererythrobacter</taxon>
    </lineage>
</organism>
<reference evidence="16 17" key="1">
    <citation type="submission" date="2023-03" db="EMBL/GenBank/DDBJ databases">
        <title>Altererythrobacter sp. CAU 1644 isolated from sand.</title>
        <authorList>
            <person name="Kim W."/>
        </authorList>
    </citation>
    <scope>NUCLEOTIDE SEQUENCE [LARGE SCALE GENOMIC DNA]</scope>
    <source>
        <strain evidence="16 17">CAU 1644</strain>
    </source>
</reference>
<keyword evidence="9 11" id="KW-0472">Membrane</keyword>
<evidence type="ECO:0000256" key="12">
    <source>
        <dbReference type="RuleBase" id="RU003357"/>
    </source>
</evidence>
<evidence type="ECO:0000259" key="15">
    <source>
        <dbReference type="Pfam" id="PF07715"/>
    </source>
</evidence>
<gene>
    <name evidence="16" type="ORF">P7228_00910</name>
</gene>
<evidence type="ECO:0000256" key="10">
    <source>
        <dbReference type="ARBA" id="ARBA00023237"/>
    </source>
</evidence>
<dbReference type="EMBL" id="CP121106">
    <property type="protein sequence ID" value="WFL77655.1"/>
    <property type="molecule type" value="Genomic_DNA"/>
</dbReference>
<evidence type="ECO:0000256" key="9">
    <source>
        <dbReference type="ARBA" id="ARBA00023136"/>
    </source>
</evidence>
<proteinExistence type="inferred from homology"/>
<feature type="chain" id="PRO_5046644487" evidence="13">
    <location>
        <begin position="25"/>
        <end position="684"/>
    </location>
</feature>
<keyword evidence="6" id="KW-0408">Iron</keyword>
<evidence type="ECO:0000259" key="14">
    <source>
        <dbReference type="Pfam" id="PF00593"/>
    </source>
</evidence>
<keyword evidence="3 11" id="KW-1134">Transmembrane beta strand</keyword>
<dbReference type="PANTHER" id="PTHR32552">
    <property type="entry name" value="FERRICHROME IRON RECEPTOR-RELATED"/>
    <property type="match status" value="1"/>
</dbReference>
<dbReference type="PANTHER" id="PTHR32552:SF81">
    <property type="entry name" value="TONB-DEPENDENT OUTER MEMBRANE RECEPTOR"/>
    <property type="match status" value="1"/>
</dbReference>
<keyword evidence="7" id="KW-0406">Ion transport</keyword>
<evidence type="ECO:0000256" key="13">
    <source>
        <dbReference type="SAM" id="SignalP"/>
    </source>
</evidence>
<feature type="domain" description="TonB-dependent receptor plug" evidence="15">
    <location>
        <begin position="46"/>
        <end position="160"/>
    </location>
</feature>
<comment type="similarity">
    <text evidence="11 12">Belongs to the TonB-dependent receptor family.</text>
</comment>
<dbReference type="PROSITE" id="PS52016">
    <property type="entry name" value="TONB_DEPENDENT_REC_3"/>
    <property type="match status" value="1"/>
</dbReference>
<protein>
    <submittedName>
        <fullName evidence="16">TonB-dependent receptor</fullName>
    </submittedName>
</protein>
<keyword evidence="17" id="KW-1185">Reference proteome</keyword>
<evidence type="ECO:0000313" key="16">
    <source>
        <dbReference type="EMBL" id="WFL77655.1"/>
    </source>
</evidence>
<dbReference type="PROSITE" id="PS51257">
    <property type="entry name" value="PROKAR_LIPOPROTEIN"/>
    <property type="match status" value="1"/>
</dbReference>
<dbReference type="SUPFAM" id="SSF56935">
    <property type="entry name" value="Porins"/>
    <property type="match status" value="1"/>
</dbReference>
<keyword evidence="4" id="KW-0410">Iron transport</keyword>
<sequence>MGKDHAATILTGLLAACGASAALAQEDTSPSSEPIIVTGERWQRTLAETASSVSVTSAEDLARQPDTDRLDQLLDATPNITIGSGGLGPAIRGLDTTGVLNNLPAFLGGNRPRTTVTVDGRAITYGEFVFGTQPLWDVERVEVFRSPQTTTQGRNSIAGAIFLETRSPEFDWGGAARLIGGNYDTRQASAMATGPLISEQLALRVVADHRRSRPSSELTTPDVDIDPNRDKYDQLRLKLLALPDALPGLRLETSYWIARSQAPQTEGVRIPFRERRDPRARYGIFRAESESGTLRASWDISAETTLHSTLTAGGSTLQRFAPSGFGETLTKARDRSGELILNHAAEGWKAVAGVSASRSRMRQTIDLSSTPFGVGDFRDRQDSFGLFGEGEAQIGERLSLIVGARYQSDRQVRSGTLGRVGSLQVLDFDRTFEFFLPKFSLSFASSPDLTLGILVQKAANPGGITLTPPSGLDAFEEESLWDFELFARGRLADGRLRYAANLFRYEMKDAQRSVTFGVLTPAGPVFLSEIGNAPRAWSHGAELELQWQASNRLSVNAGLGLLDTRLTRTPSSEDPLLDKQFQRSPHFTASLGVDWRPAPSLAIDLGYRHRTGYYSDDVNSPELRVGSASVFDARVSWERGSTRIFGFVRNMFDNFYLVARFSGPDPLATAGDPREYGIGIEARI</sequence>
<comment type="subcellular location">
    <subcellularLocation>
        <location evidence="1 11">Cell outer membrane</location>
        <topology evidence="1 11">Multi-pass membrane protein</topology>
    </subcellularLocation>
</comment>